<feature type="transmembrane region" description="Helical" evidence="1">
    <location>
        <begin position="15"/>
        <end position="38"/>
    </location>
</feature>
<proteinExistence type="predicted"/>
<keyword evidence="3" id="KW-1185">Reference proteome</keyword>
<evidence type="ECO:0000313" key="2">
    <source>
        <dbReference type="EMBL" id="MFC6725329.1"/>
    </source>
</evidence>
<evidence type="ECO:0000313" key="3">
    <source>
        <dbReference type="Proteomes" id="UP001596328"/>
    </source>
</evidence>
<reference evidence="2 3" key="1">
    <citation type="journal article" date="2019" name="Int. J. Syst. Evol. Microbiol.">
        <title>The Global Catalogue of Microorganisms (GCM) 10K type strain sequencing project: providing services to taxonomists for standard genome sequencing and annotation.</title>
        <authorList>
            <consortium name="The Broad Institute Genomics Platform"/>
            <consortium name="The Broad Institute Genome Sequencing Center for Infectious Disease"/>
            <person name="Wu L."/>
            <person name="Ma J."/>
        </authorList>
    </citation>
    <scope>NUCLEOTIDE SEQUENCE [LARGE SCALE GENOMIC DNA]</scope>
    <source>
        <strain evidence="2 3">NBRC 111368</strain>
    </source>
</reference>
<dbReference type="EMBL" id="JBHSWU010000478">
    <property type="protein sequence ID" value="MFC6725329.1"/>
    <property type="molecule type" value="Genomic_DNA"/>
</dbReference>
<dbReference type="InterPro" id="IPR025098">
    <property type="entry name" value="DUF4013"/>
</dbReference>
<feature type="transmembrane region" description="Helical" evidence="1">
    <location>
        <begin position="107"/>
        <end position="127"/>
    </location>
</feature>
<feature type="transmembrane region" description="Helical" evidence="1">
    <location>
        <begin position="72"/>
        <end position="95"/>
    </location>
</feature>
<sequence length="225" mass="23540">MLADALGFPRTSDDWVQTLLIGAVLIPLSLLILPAFVLQGYMVRVMEAATAGERRAPSFTDWGSLFVDGLKLFVVGFVASLVVNVPVWAFQFAVLSGSLNAGTGPSALFWALILVVFALSIVLAYFLPAAYANFALEGASFGAAFDVSTIWSGATTGSYAKAWVLALLIGLILGGIAALLSLVLIGLPLLFYVQVVTYYLFARGFAEGLGRYGGETAGTTPAGAA</sequence>
<dbReference type="Proteomes" id="UP001596328">
    <property type="component" value="Unassembled WGS sequence"/>
</dbReference>
<name>A0ABD5S1A8_9EURY</name>
<dbReference type="Pfam" id="PF13197">
    <property type="entry name" value="DUF4013"/>
    <property type="match status" value="1"/>
</dbReference>
<accession>A0ABD5S1A8</accession>
<feature type="transmembrane region" description="Helical" evidence="1">
    <location>
        <begin position="163"/>
        <end position="193"/>
    </location>
</feature>
<comment type="caution">
    <text evidence="2">The sequence shown here is derived from an EMBL/GenBank/DDBJ whole genome shotgun (WGS) entry which is preliminary data.</text>
</comment>
<keyword evidence="1" id="KW-0812">Transmembrane</keyword>
<organism evidence="2 3">
    <name type="scientific">Halobium palmae</name>
    <dbReference type="NCBI Taxonomy" id="1776492"/>
    <lineage>
        <taxon>Archaea</taxon>
        <taxon>Methanobacteriati</taxon>
        <taxon>Methanobacteriota</taxon>
        <taxon>Stenosarchaea group</taxon>
        <taxon>Halobacteria</taxon>
        <taxon>Halobacteriales</taxon>
        <taxon>Haloferacaceae</taxon>
        <taxon>Halobium</taxon>
    </lineage>
</organism>
<evidence type="ECO:0000256" key="1">
    <source>
        <dbReference type="SAM" id="Phobius"/>
    </source>
</evidence>
<feature type="transmembrane region" description="Helical" evidence="1">
    <location>
        <begin position="134"/>
        <end position="151"/>
    </location>
</feature>
<keyword evidence="1" id="KW-1133">Transmembrane helix</keyword>
<dbReference type="AlphaFoldDB" id="A0ABD5S1A8"/>
<gene>
    <name evidence="2" type="ORF">ACFQE1_13305</name>
</gene>
<keyword evidence="1" id="KW-0472">Membrane</keyword>
<protein>
    <submittedName>
        <fullName evidence="2">DUF4013 domain-containing protein</fullName>
    </submittedName>
</protein>